<sequence>MHALRLLAAATGSSIAQLCGGGGGLTLDFSLFSEDRHDPHGHLVNPALYGPENWRINSSGGARSIQDERHYAAYRSKRPWSFYDDAVSDLDLPFGCQSPLILEQNGGFVGLSLLRSSRNGPCSADTVAAFARVAHQAHRSTRVEIALGQERGENMLASLTTSSEFTLLLDRYGRLVAMTAAAEALFDGDIGLRLEGLEVRLSNPGEDRSLRAAMTRLLAGDAIDGPVVHECRAGATDVRPQGHWRLFLTRLPANRDVIGVEAQLAITLRPLLSA</sequence>
<organism evidence="1 2">
    <name type="scientific">Sphingomonas humi</name>
    <dbReference type="NCBI Taxonomy" id="335630"/>
    <lineage>
        <taxon>Bacteria</taxon>
        <taxon>Pseudomonadati</taxon>
        <taxon>Pseudomonadota</taxon>
        <taxon>Alphaproteobacteria</taxon>
        <taxon>Sphingomonadales</taxon>
        <taxon>Sphingomonadaceae</taxon>
        <taxon>Sphingomonas</taxon>
    </lineage>
</organism>
<evidence type="ECO:0008006" key="3">
    <source>
        <dbReference type="Google" id="ProtNLM"/>
    </source>
</evidence>
<dbReference type="EMBL" id="BAAAZD010000001">
    <property type="protein sequence ID" value="GAA4001185.1"/>
    <property type="molecule type" value="Genomic_DNA"/>
</dbReference>
<comment type="caution">
    <text evidence="1">The sequence shown here is derived from an EMBL/GenBank/DDBJ whole genome shotgun (WGS) entry which is preliminary data.</text>
</comment>
<reference evidence="2" key="1">
    <citation type="journal article" date="2019" name="Int. J. Syst. Evol. Microbiol.">
        <title>The Global Catalogue of Microorganisms (GCM) 10K type strain sequencing project: providing services to taxonomists for standard genome sequencing and annotation.</title>
        <authorList>
            <consortium name="The Broad Institute Genomics Platform"/>
            <consortium name="The Broad Institute Genome Sequencing Center for Infectious Disease"/>
            <person name="Wu L."/>
            <person name="Ma J."/>
        </authorList>
    </citation>
    <scope>NUCLEOTIDE SEQUENCE [LARGE SCALE GENOMIC DNA]</scope>
    <source>
        <strain evidence="2">JCM 16603</strain>
    </source>
</reference>
<accession>A0ABP7RRP9</accession>
<gene>
    <name evidence="1" type="ORF">GCM10022211_09980</name>
</gene>
<evidence type="ECO:0000313" key="1">
    <source>
        <dbReference type="EMBL" id="GAA4001185.1"/>
    </source>
</evidence>
<protein>
    <recommendedName>
        <fullName evidence="3">GAF domain-containing protein</fullName>
    </recommendedName>
</protein>
<name>A0ABP7RRP9_9SPHN</name>
<keyword evidence="2" id="KW-1185">Reference proteome</keyword>
<evidence type="ECO:0000313" key="2">
    <source>
        <dbReference type="Proteomes" id="UP001501310"/>
    </source>
</evidence>
<proteinExistence type="predicted"/>
<dbReference type="Proteomes" id="UP001501310">
    <property type="component" value="Unassembled WGS sequence"/>
</dbReference>